<dbReference type="STRING" id="1121939.L861_19730"/>
<gene>
    <name evidence="3" type="ORF">L861_19730</name>
</gene>
<sequence>MDTRDSKSREEEKRHVMGQRMPEDYEHPEPDEDQPEAKSPPSGMYRLFPIIIVLVLLSAVAFHYFGK</sequence>
<evidence type="ECO:0000256" key="1">
    <source>
        <dbReference type="SAM" id="MobiDB-lite"/>
    </source>
</evidence>
<protein>
    <submittedName>
        <fullName evidence="3">Uncharacterized protein</fullName>
    </submittedName>
</protein>
<accession>S2L2J4</accession>
<feature type="transmembrane region" description="Helical" evidence="2">
    <location>
        <begin position="47"/>
        <end position="65"/>
    </location>
</feature>
<keyword evidence="2" id="KW-0472">Membrane</keyword>
<dbReference type="AlphaFoldDB" id="S2L2J4"/>
<evidence type="ECO:0000313" key="3">
    <source>
        <dbReference type="EMBL" id="EPC01884.1"/>
    </source>
</evidence>
<comment type="caution">
    <text evidence="3">The sequence shown here is derived from an EMBL/GenBank/DDBJ whole genome shotgun (WGS) entry which is preliminary data.</text>
</comment>
<proteinExistence type="predicted"/>
<feature type="region of interest" description="Disordered" evidence="1">
    <location>
        <begin position="1"/>
        <end position="41"/>
    </location>
</feature>
<feature type="compositionally biased region" description="Basic and acidic residues" evidence="1">
    <location>
        <begin position="1"/>
        <end position="28"/>
    </location>
</feature>
<keyword evidence="4" id="KW-1185">Reference proteome</keyword>
<dbReference type="PATRIC" id="fig|1121939.11.peg.2548"/>
<reference evidence="3 4" key="1">
    <citation type="journal article" date="2013" name="Genome Announc.">
        <title>Draft genome sequence of the moderately halophilic gammaproteobacterium Halomonas anticariensis FP35.</title>
        <authorList>
            <person name="Tahrioui A."/>
            <person name="Quesada E."/>
            <person name="Llamas I."/>
        </authorList>
    </citation>
    <scope>NUCLEOTIDE SEQUENCE [LARGE SCALE GENOMIC DNA]</scope>
    <source>
        <strain evidence="4">DSM 16096 / CECT 5854 / LMG 22089 / FP35</strain>
    </source>
</reference>
<organism evidence="3 4">
    <name type="scientific">Litchfieldella anticariensis (strain DSM 16096 / CECT 5854 / CIP 108499 / LMG 22089 / FP35)</name>
    <name type="common">Halomonas anticariensis</name>
    <dbReference type="NCBI Taxonomy" id="1121939"/>
    <lineage>
        <taxon>Bacteria</taxon>
        <taxon>Pseudomonadati</taxon>
        <taxon>Pseudomonadota</taxon>
        <taxon>Gammaproteobacteria</taxon>
        <taxon>Oceanospirillales</taxon>
        <taxon>Halomonadaceae</taxon>
        <taxon>Litchfieldella</taxon>
    </lineage>
</organism>
<evidence type="ECO:0000313" key="4">
    <source>
        <dbReference type="Proteomes" id="UP000014463"/>
    </source>
</evidence>
<dbReference type="RefSeq" id="WP_016417055.1">
    <property type="nucleotide sequence ID" value="NZ_AUAB01000012.1"/>
</dbReference>
<keyword evidence="2" id="KW-0812">Transmembrane</keyword>
<dbReference type="EMBL" id="ASTJ01000029">
    <property type="protein sequence ID" value="EPC01884.1"/>
    <property type="molecule type" value="Genomic_DNA"/>
</dbReference>
<name>S2L2J4_LITA3</name>
<keyword evidence="2" id="KW-1133">Transmembrane helix</keyword>
<dbReference type="Proteomes" id="UP000014463">
    <property type="component" value="Unassembled WGS sequence"/>
</dbReference>
<evidence type="ECO:0000256" key="2">
    <source>
        <dbReference type="SAM" id="Phobius"/>
    </source>
</evidence>